<gene>
    <name evidence="5" type="ORF">IAB14_03080</name>
</gene>
<evidence type="ECO:0000256" key="1">
    <source>
        <dbReference type="ARBA" id="ARBA00022723"/>
    </source>
</evidence>
<dbReference type="GO" id="GO:0005975">
    <property type="term" value="P:carbohydrate metabolic process"/>
    <property type="evidence" value="ECO:0007669"/>
    <property type="project" value="InterPro"/>
</dbReference>
<dbReference type="SUPFAM" id="SSF88713">
    <property type="entry name" value="Glycoside hydrolase/deacetylase"/>
    <property type="match status" value="1"/>
</dbReference>
<keyword evidence="3" id="KW-0175">Coiled coil</keyword>
<keyword evidence="2" id="KW-0378">Hydrolase</keyword>
<reference evidence="5" key="1">
    <citation type="submission" date="2020-10" db="EMBL/GenBank/DDBJ databases">
        <authorList>
            <person name="Gilroy R."/>
        </authorList>
    </citation>
    <scope>NUCLEOTIDE SEQUENCE</scope>
    <source>
        <strain evidence="5">23406</strain>
    </source>
</reference>
<dbReference type="CDD" id="cd10917">
    <property type="entry name" value="CE4_NodB_like_6s_7s"/>
    <property type="match status" value="1"/>
</dbReference>
<evidence type="ECO:0000256" key="3">
    <source>
        <dbReference type="SAM" id="Coils"/>
    </source>
</evidence>
<dbReference type="AlphaFoldDB" id="A0A9D1SWX6"/>
<dbReference type="GO" id="GO:0016810">
    <property type="term" value="F:hydrolase activity, acting on carbon-nitrogen (but not peptide) bonds"/>
    <property type="evidence" value="ECO:0007669"/>
    <property type="project" value="InterPro"/>
</dbReference>
<protein>
    <submittedName>
        <fullName evidence="5">Polysaccharide deacetylase family protein</fullName>
    </submittedName>
</protein>
<feature type="domain" description="NodB homology" evidence="4">
    <location>
        <begin position="52"/>
        <end position="229"/>
    </location>
</feature>
<keyword evidence="1" id="KW-0479">Metal-binding</keyword>
<dbReference type="GO" id="GO:0046872">
    <property type="term" value="F:metal ion binding"/>
    <property type="evidence" value="ECO:0007669"/>
    <property type="project" value="UniProtKB-KW"/>
</dbReference>
<dbReference type="Proteomes" id="UP000886891">
    <property type="component" value="Unassembled WGS sequence"/>
</dbReference>
<dbReference type="InterPro" id="IPR050248">
    <property type="entry name" value="Polysacc_deacetylase_ArnD"/>
</dbReference>
<proteinExistence type="predicted"/>
<evidence type="ECO:0000256" key="2">
    <source>
        <dbReference type="ARBA" id="ARBA00022801"/>
    </source>
</evidence>
<accession>A0A9D1SWX6</accession>
<dbReference type="GO" id="GO:0016020">
    <property type="term" value="C:membrane"/>
    <property type="evidence" value="ECO:0007669"/>
    <property type="project" value="TreeGrafter"/>
</dbReference>
<evidence type="ECO:0000259" key="4">
    <source>
        <dbReference type="PROSITE" id="PS51677"/>
    </source>
</evidence>
<dbReference type="PANTHER" id="PTHR10587:SF133">
    <property type="entry name" value="CHITIN DEACETYLASE 1-RELATED"/>
    <property type="match status" value="1"/>
</dbReference>
<dbReference type="Pfam" id="PF01522">
    <property type="entry name" value="Polysacc_deac_1"/>
    <property type="match status" value="1"/>
</dbReference>
<feature type="coiled-coil region" evidence="3">
    <location>
        <begin position="115"/>
        <end position="142"/>
    </location>
</feature>
<evidence type="ECO:0000313" key="5">
    <source>
        <dbReference type="EMBL" id="HIV00083.1"/>
    </source>
</evidence>
<dbReference type="Gene3D" id="3.20.20.370">
    <property type="entry name" value="Glycoside hydrolase/deacetylase"/>
    <property type="match status" value="1"/>
</dbReference>
<dbReference type="EMBL" id="DVOH01000022">
    <property type="protein sequence ID" value="HIV00083.1"/>
    <property type="molecule type" value="Genomic_DNA"/>
</dbReference>
<organism evidence="5 6">
    <name type="scientific">Candidatus Stercoripulliclostridium merdipullorum</name>
    <dbReference type="NCBI Taxonomy" id="2840952"/>
    <lineage>
        <taxon>Bacteria</taxon>
        <taxon>Bacillati</taxon>
        <taxon>Bacillota</taxon>
        <taxon>Clostridia</taxon>
        <taxon>Eubacteriales</taxon>
        <taxon>Candidatus Stercoripulliclostridium</taxon>
    </lineage>
</organism>
<dbReference type="PROSITE" id="PS51677">
    <property type="entry name" value="NODB"/>
    <property type="match status" value="1"/>
</dbReference>
<dbReference type="InterPro" id="IPR002509">
    <property type="entry name" value="NODB_dom"/>
</dbReference>
<evidence type="ECO:0000313" key="6">
    <source>
        <dbReference type="Proteomes" id="UP000886891"/>
    </source>
</evidence>
<dbReference type="PANTHER" id="PTHR10587">
    <property type="entry name" value="GLYCOSYL TRANSFERASE-RELATED"/>
    <property type="match status" value="1"/>
</dbReference>
<sequence>MIAIFRKKRVAVVCALVCLIAVLSILVWVPGAVPSAAERRKVPVYGVETDQNVVALSFDAAWGADKTAQIMDILEQYGARGTFFLVGFWVDHYPEMVKEIAERGHVIGNHSTNHLHMAKLDRAKMEEELRLTNEKIAALTGNAPQYFRAPFGEYNNSLIETADAMKMQTVQWSIDTLDWKGISGGEIADRVLANVKSGSIILCHNNSDHILEALPLILVGLQNKGLKAVGMDEVVMSSDFTIDANGIQKANKS</sequence>
<name>A0A9D1SWX6_9FIRM</name>
<reference evidence="5" key="2">
    <citation type="journal article" date="2021" name="PeerJ">
        <title>Extensive microbial diversity within the chicken gut microbiome revealed by metagenomics and culture.</title>
        <authorList>
            <person name="Gilroy R."/>
            <person name="Ravi A."/>
            <person name="Getino M."/>
            <person name="Pursley I."/>
            <person name="Horton D.L."/>
            <person name="Alikhan N.F."/>
            <person name="Baker D."/>
            <person name="Gharbi K."/>
            <person name="Hall N."/>
            <person name="Watson M."/>
            <person name="Adriaenssens E.M."/>
            <person name="Foster-Nyarko E."/>
            <person name="Jarju S."/>
            <person name="Secka A."/>
            <person name="Antonio M."/>
            <person name="Oren A."/>
            <person name="Chaudhuri R.R."/>
            <person name="La Ragione R."/>
            <person name="Hildebrand F."/>
            <person name="Pallen M.J."/>
        </authorList>
    </citation>
    <scope>NUCLEOTIDE SEQUENCE</scope>
    <source>
        <strain evidence="5">23406</strain>
    </source>
</reference>
<dbReference type="InterPro" id="IPR011330">
    <property type="entry name" value="Glyco_hydro/deAcase_b/a-brl"/>
</dbReference>
<comment type="caution">
    <text evidence="5">The sequence shown here is derived from an EMBL/GenBank/DDBJ whole genome shotgun (WGS) entry which is preliminary data.</text>
</comment>